<gene>
    <name evidence="1" type="ORF">FSB_LOCUS10769</name>
</gene>
<accession>A0A2N9EVT0</accession>
<protein>
    <submittedName>
        <fullName evidence="1">Uncharacterized protein</fullName>
    </submittedName>
</protein>
<dbReference type="EMBL" id="OIVN01000606">
    <property type="protein sequence ID" value="SPC82887.1"/>
    <property type="molecule type" value="Genomic_DNA"/>
</dbReference>
<reference evidence="1" key="1">
    <citation type="submission" date="2018-02" db="EMBL/GenBank/DDBJ databases">
        <authorList>
            <person name="Cohen D.B."/>
            <person name="Kent A.D."/>
        </authorList>
    </citation>
    <scope>NUCLEOTIDE SEQUENCE</scope>
</reference>
<proteinExistence type="predicted"/>
<name>A0A2N9EVT0_FAGSY</name>
<organism evidence="1">
    <name type="scientific">Fagus sylvatica</name>
    <name type="common">Beechnut</name>
    <dbReference type="NCBI Taxonomy" id="28930"/>
    <lineage>
        <taxon>Eukaryota</taxon>
        <taxon>Viridiplantae</taxon>
        <taxon>Streptophyta</taxon>
        <taxon>Embryophyta</taxon>
        <taxon>Tracheophyta</taxon>
        <taxon>Spermatophyta</taxon>
        <taxon>Magnoliopsida</taxon>
        <taxon>eudicotyledons</taxon>
        <taxon>Gunneridae</taxon>
        <taxon>Pentapetalae</taxon>
        <taxon>rosids</taxon>
        <taxon>fabids</taxon>
        <taxon>Fagales</taxon>
        <taxon>Fagaceae</taxon>
        <taxon>Fagus</taxon>
    </lineage>
</organism>
<evidence type="ECO:0000313" key="1">
    <source>
        <dbReference type="EMBL" id="SPC82887.1"/>
    </source>
</evidence>
<sequence>MTEVTMRCSASSGEMTPEEERITIRDIAVAAEANSKEGDTFYLITQSVVFTSRERDACSRLGLKMRLALPQMVRVYYGDRRMLWVNAPGLPDN</sequence>
<dbReference type="AlphaFoldDB" id="A0A2N9EVT0"/>